<gene>
    <name evidence="2" type="ORF">AWB64_02658</name>
</gene>
<evidence type="ECO:0000313" key="2">
    <source>
        <dbReference type="EMBL" id="SAL30248.1"/>
    </source>
</evidence>
<evidence type="ECO:0000313" key="3">
    <source>
        <dbReference type="Proteomes" id="UP000054893"/>
    </source>
</evidence>
<evidence type="ECO:0008006" key="4">
    <source>
        <dbReference type="Google" id="ProtNLM"/>
    </source>
</evidence>
<accession>A0A158GDN5</accession>
<reference evidence="2 3" key="1">
    <citation type="submission" date="2016-01" db="EMBL/GenBank/DDBJ databases">
        <authorList>
            <person name="Oliw E.H."/>
        </authorList>
    </citation>
    <scope>NUCLEOTIDE SEQUENCE [LARGE SCALE GENOMIC DNA]</scope>
    <source>
        <strain evidence="2">LMG 22029</strain>
    </source>
</reference>
<organism evidence="2 3">
    <name type="scientific">Caballeronia sordidicola</name>
    <name type="common">Burkholderia sordidicola</name>
    <dbReference type="NCBI Taxonomy" id="196367"/>
    <lineage>
        <taxon>Bacteria</taxon>
        <taxon>Pseudomonadati</taxon>
        <taxon>Pseudomonadota</taxon>
        <taxon>Betaproteobacteria</taxon>
        <taxon>Burkholderiales</taxon>
        <taxon>Burkholderiaceae</taxon>
        <taxon>Caballeronia</taxon>
    </lineage>
</organism>
<keyword evidence="1" id="KW-0732">Signal</keyword>
<protein>
    <recommendedName>
        <fullName evidence="4">PASTA domain-containing protein</fullName>
    </recommendedName>
</protein>
<dbReference type="EMBL" id="FCOC02000006">
    <property type="protein sequence ID" value="SAL30248.1"/>
    <property type="molecule type" value="Genomic_DNA"/>
</dbReference>
<proteinExistence type="predicted"/>
<sequence>MNATSPTKRLAAARWLAIAMMMPLAGCGGGGDSNNAASTTPAPTSSDVAVYGNSLTLGSVAPLSLSYIAAKSTTNAMIVSPVAAPLLAAGSTPLVSSHFQSGLAGAGIACVSAPANSIGTVAGVNVGVNIKSVAVLLDGSWTVSTTPSATWISLGANAATFDGWENCGAKAEGSPSPSSTLVVAADGSFTDNVFNGNPSTTVNIVNQDFTASQAASMLSDAGYLDTSQAGNPQDIRLKIYQNTAKQTLLVEQGIPSSGATNGNPGYVAIYYRR</sequence>
<name>A0A158GDN5_CABSO</name>
<dbReference type="Proteomes" id="UP000054893">
    <property type="component" value="Unassembled WGS sequence"/>
</dbReference>
<feature type="chain" id="PRO_5007810388" description="PASTA domain-containing protein" evidence="1">
    <location>
        <begin position="26"/>
        <end position="273"/>
    </location>
</feature>
<feature type="signal peptide" evidence="1">
    <location>
        <begin position="1"/>
        <end position="25"/>
    </location>
</feature>
<evidence type="ECO:0000256" key="1">
    <source>
        <dbReference type="SAM" id="SignalP"/>
    </source>
</evidence>
<dbReference type="AlphaFoldDB" id="A0A158GDN5"/>